<dbReference type="Pfam" id="PF04991">
    <property type="entry name" value="LicD"/>
    <property type="match status" value="1"/>
</dbReference>
<dbReference type="InterPro" id="IPR052942">
    <property type="entry name" value="LPS_cholinephosphotransferase"/>
</dbReference>
<dbReference type="Proteomes" id="UP000019050">
    <property type="component" value="Unassembled WGS sequence"/>
</dbReference>
<dbReference type="PANTHER" id="PTHR43404:SF2">
    <property type="entry name" value="LIPOPOLYSACCHARIDE CHOLINEPHOSPHOTRANSFERASE LICD"/>
    <property type="match status" value="1"/>
</dbReference>
<dbReference type="EMBL" id="ACIN03000015">
    <property type="protein sequence ID" value="ESK65008.1"/>
    <property type="molecule type" value="Genomic_DNA"/>
</dbReference>
<dbReference type="InterPro" id="IPR007074">
    <property type="entry name" value="LicD/FKTN/FKRP_NTP_transf"/>
</dbReference>
<dbReference type="GeneID" id="84817228"/>
<comment type="caution">
    <text evidence="2">The sequence shown here is derived from an EMBL/GenBank/DDBJ whole genome shotgun (WGS) entry which is preliminary data.</text>
</comment>
<dbReference type="GO" id="GO:0009100">
    <property type="term" value="P:glycoprotein metabolic process"/>
    <property type="evidence" value="ECO:0007669"/>
    <property type="project" value="UniProtKB-ARBA"/>
</dbReference>
<protein>
    <submittedName>
        <fullName evidence="2">LICD family protein</fullName>
    </submittedName>
</protein>
<sequence>MSDVAVVQQKVLEILKQFIEICEQEGLAYYALGGTLLGAVRHQGFIPWDDDIDIGMPRADYERFKLIAAKCLKAPYVFLSEDSPGYNKAFSVIRDSSTKILMTYSQVAQEESLWIDIFPLDGAPIGGWARFVQEKRYLYRRMKVQLSQFSHLVNQKKANRPFIERAIIGLANKLHVERWISFDKAQAKYIKAIKKYDLSAGAGGNYTGAYKLRELVPSDYFGQAAELPFEDISIRVPAKYHEYLVAIYGGNYMELPPADKQVPHQYQIITLGE</sequence>
<evidence type="ECO:0000313" key="2">
    <source>
        <dbReference type="EMBL" id="ESK65008.1"/>
    </source>
</evidence>
<reference evidence="2" key="1">
    <citation type="submission" date="2013-06" db="EMBL/GenBank/DDBJ databases">
        <authorList>
            <person name="Weinstock G."/>
            <person name="Sodergren E."/>
            <person name="Clifton S."/>
            <person name="Fulton L."/>
            <person name="Fulton B."/>
            <person name="Courtney L."/>
            <person name="Fronick C."/>
            <person name="Harrison M."/>
            <person name="Strong C."/>
            <person name="Farmer C."/>
            <person name="Delahaunty K."/>
            <person name="Markovic C."/>
            <person name="Hall O."/>
            <person name="Minx P."/>
            <person name="Tomlinson C."/>
            <person name="Mitreva M."/>
            <person name="Nelson J."/>
            <person name="Hou S."/>
            <person name="Wollam A."/>
            <person name="Pepin K.H."/>
            <person name="Johnson M."/>
            <person name="Bhonagiri V."/>
            <person name="Nash W.E."/>
            <person name="Warren W."/>
            <person name="Chinwalla A."/>
            <person name="Mardis E.R."/>
            <person name="Wilson R.K."/>
        </authorList>
    </citation>
    <scope>NUCLEOTIDE SEQUENCE [LARGE SCALE GENOMIC DNA]</scope>
    <source>
        <strain evidence="2">ATCC 49176</strain>
    </source>
</reference>
<evidence type="ECO:0000313" key="3">
    <source>
        <dbReference type="Proteomes" id="UP000019050"/>
    </source>
</evidence>
<dbReference type="STRING" id="592010.GCWU000182_001740"/>
<accession>W1Q1V9</accession>
<dbReference type="eggNOG" id="COG3475">
    <property type="taxonomic scope" value="Bacteria"/>
</dbReference>
<feature type="domain" description="LicD/FKTN/FKRP nucleotidyltransferase" evidence="1">
    <location>
        <begin position="22"/>
        <end position="249"/>
    </location>
</feature>
<evidence type="ECO:0000259" key="1">
    <source>
        <dbReference type="Pfam" id="PF04991"/>
    </source>
</evidence>
<dbReference type="RefSeq" id="WP_023392363.1">
    <property type="nucleotide sequence ID" value="NZ_KI535341.1"/>
</dbReference>
<organism evidence="2 3">
    <name type="scientific">Abiotrophia defectiva ATCC 49176</name>
    <dbReference type="NCBI Taxonomy" id="592010"/>
    <lineage>
        <taxon>Bacteria</taxon>
        <taxon>Bacillati</taxon>
        <taxon>Bacillota</taxon>
        <taxon>Bacilli</taxon>
        <taxon>Lactobacillales</taxon>
        <taxon>Aerococcaceae</taxon>
        <taxon>Abiotrophia</taxon>
    </lineage>
</organism>
<dbReference type="OrthoDB" id="9786100at2"/>
<dbReference type="HOGENOM" id="CLU_075543_1_0_9"/>
<dbReference type="AlphaFoldDB" id="W1Q1V9"/>
<keyword evidence="3" id="KW-1185">Reference proteome</keyword>
<proteinExistence type="predicted"/>
<dbReference type="PANTHER" id="PTHR43404">
    <property type="entry name" value="LIPOPOLYSACCHARIDE CHOLINEPHOSPHOTRANSFERASE LICD"/>
    <property type="match status" value="1"/>
</dbReference>
<name>W1Q1V9_ABIDE</name>
<gene>
    <name evidence="2" type="ORF">GCWU000182_001740</name>
</gene>